<dbReference type="KEGG" id="cma:Cmaq_1776"/>
<dbReference type="EMBL" id="CP000852">
    <property type="protein sequence ID" value="ABW02599.1"/>
    <property type="molecule type" value="Genomic_DNA"/>
</dbReference>
<dbReference type="RefSeq" id="WP_012186818.1">
    <property type="nucleotide sequence ID" value="NC_009954.1"/>
</dbReference>
<dbReference type="eggNOG" id="arCOG08083">
    <property type="taxonomic scope" value="Archaea"/>
</dbReference>
<dbReference type="AlphaFoldDB" id="A8MAX0"/>
<reference evidence="1 2" key="1">
    <citation type="submission" date="2007-10" db="EMBL/GenBank/DDBJ databases">
        <title>Complete sequence of Caldivirga maquilingensis IC-167.</title>
        <authorList>
            <consortium name="US DOE Joint Genome Institute"/>
            <person name="Copeland A."/>
            <person name="Lucas S."/>
            <person name="Lapidus A."/>
            <person name="Barry K."/>
            <person name="Glavina del Rio T."/>
            <person name="Dalin E."/>
            <person name="Tice H."/>
            <person name="Pitluck S."/>
            <person name="Saunders E."/>
            <person name="Brettin T."/>
            <person name="Bruce D."/>
            <person name="Detter J.C."/>
            <person name="Han C."/>
            <person name="Schmutz J."/>
            <person name="Larimer F."/>
            <person name="Land M."/>
            <person name="Hauser L."/>
            <person name="Kyrpides N."/>
            <person name="Ivanova N."/>
            <person name="Biddle J.F."/>
            <person name="Zhang Z."/>
            <person name="Fitz-Gibbon S.T."/>
            <person name="Lowe T.M."/>
            <person name="Saltikov C."/>
            <person name="House C.H."/>
            <person name="Richardson P."/>
        </authorList>
    </citation>
    <scope>NUCLEOTIDE SEQUENCE [LARGE SCALE GENOMIC DNA]</scope>
    <source>
        <strain evidence="2">ATCC 700844 / DSM 13496 / JCM 10307 / IC-167</strain>
    </source>
</reference>
<dbReference type="GeneID" id="5710339"/>
<dbReference type="OrthoDB" id="383157at2157"/>
<keyword evidence="2" id="KW-1185">Reference proteome</keyword>
<evidence type="ECO:0000313" key="1">
    <source>
        <dbReference type="EMBL" id="ABW02599.1"/>
    </source>
</evidence>
<protein>
    <submittedName>
        <fullName evidence="1">Uncharacterized protein</fullName>
    </submittedName>
</protein>
<dbReference type="Proteomes" id="UP000001137">
    <property type="component" value="Chromosome"/>
</dbReference>
<name>A8MAX0_CALMQ</name>
<sequence>MNRLGLIIVVIVLIAVAVVGVLSYMSLTSSAKPSPIVMLNKWSSSTYTANYTITYTGSINIFGVIGISSSLIGPRITWSQNTLNKILLVLSLKNQTSTLVAMNNIGNNEYNLCIALTGGLTLSYCQHTSPSQLPLINSLSSSSWSFLSRINVNGINSYCYASVSNSSEQSYNVTLCIALNGVLTKAYIIKNTTSGSYSIIMTINGVEVNQFPSSEFNKITSSS</sequence>
<gene>
    <name evidence="1" type="ordered locus">Cmaq_1776</name>
</gene>
<dbReference type="STRING" id="397948.Cmaq_1776"/>
<proteinExistence type="predicted"/>
<accession>A8MAX0</accession>
<dbReference type="HOGENOM" id="CLU_1237874_0_0_2"/>
<organism evidence="1 2">
    <name type="scientific">Caldivirga maquilingensis (strain ATCC 700844 / DSM 13496 / JCM 10307 / IC-167)</name>
    <dbReference type="NCBI Taxonomy" id="397948"/>
    <lineage>
        <taxon>Archaea</taxon>
        <taxon>Thermoproteota</taxon>
        <taxon>Thermoprotei</taxon>
        <taxon>Thermoproteales</taxon>
        <taxon>Thermoproteaceae</taxon>
        <taxon>Caldivirga</taxon>
    </lineage>
</organism>
<evidence type="ECO:0000313" key="2">
    <source>
        <dbReference type="Proteomes" id="UP000001137"/>
    </source>
</evidence>